<reference evidence="1 2" key="1">
    <citation type="submission" date="2024-01" db="EMBL/GenBank/DDBJ databases">
        <title>The genomes of 5 underutilized Papilionoideae crops provide insights into root nodulation and disease resistanc.</title>
        <authorList>
            <person name="Yuan L."/>
        </authorList>
    </citation>
    <scope>NUCLEOTIDE SEQUENCE [LARGE SCALE GENOMIC DNA]</scope>
    <source>
        <strain evidence="1">ZHUSHIDOU_FW_LH</strain>
        <tissue evidence="1">Leaf</tissue>
    </source>
</reference>
<accession>A0AAN9F4U8</accession>
<proteinExistence type="predicted"/>
<comment type="caution">
    <text evidence="1">The sequence shown here is derived from an EMBL/GenBank/DDBJ whole genome shotgun (WGS) entry which is preliminary data.</text>
</comment>
<protein>
    <recommendedName>
        <fullName evidence="3">Serine-threonine/tyrosine-protein kinase catalytic domain-containing protein</fullName>
    </recommendedName>
</protein>
<keyword evidence="2" id="KW-1185">Reference proteome</keyword>
<sequence>MLYFDLQHINLASLLGFCLDGEEKIVIFELVCNQSVDNFSLAIIYLNPVPCIWLNVTCSNSNVKGVELGIFSFMIFLAEKCNGWRFKS</sequence>
<dbReference type="Proteomes" id="UP001372338">
    <property type="component" value="Unassembled WGS sequence"/>
</dbReference>
<evidence type="ECO:0000313" key="2">
    <source>
        <dbReference type="Proteomes" id="UP001372338"/>
    </source>
</evidence>
<name>A0AAN9F4U8_CROPI</name>
<evidence type="ECO:0008006" key="3">
    <source>
        <dbReference type="Google" id="ProtNLM"/>
    </source>
</evidence>
<gene>
    <name evidence="1" type="ORF">RIF29_22799</name>
</gene>
<dbReference type="EMBL" id="JAYWIO010000004">
    <property type="protein sequence ID" value="KAK7269972.1"/>
    <property type="molecule type" value="Genomic_DNA"/>
</dbReference>
<evidence type="ECO:0000313" key="1">
    <source>
        <dbReference type="EMBL" id="KAK7269972.1"/>
    </source>
</evidence>
<organism evidence="1 2">
    <name type="scientific">Crotalaria pallida</name>
    <name type="common">Smooth rattlebox</name>
    <name type="synonym">Crotalaria striata</name>
    <dbReference type="NCBI Taxonomy" id="3830"/>
    <lineage>
        <taxon>Eukaryota</taxon>
        <taxon>Viridiplantae</taxon>
        <taxon>Streptophyta</taxon>
        <taxon>Embryophyta</taxon>
        <taxon>Tracheophyta</taxon>
        <taxon>Spermatophyta</taxon>
        <taxon>Magnoliopsida</taxon>
        <taxon>eudicotyledons</taxon>
        <taxon>Gunneridae</taxon>
        <taxon>Pentapetalae</taxon>
        <taxon>rosids</taxon>
        <taxon>fabids</taxon>
        <taxon>Fabales</taxon>
        <taxon>Fabaceae</taxon>
        <taxon>Papilionoideae</taxon>
        <taxon>50 kb inversion clade</taxon>
        <taxon>genistoids sensu lato</taxon>
        <taxon>core genistoids</taxon>
        <taxon>Crotalarieae</taxon>
        <taxon>Crotalaria</taxon>
    </lineage>
</organism>
<dbReference type="AlphaFoldDB" id="A0AAN9F4U8"/>